<dbReference type="InterPro" id="IPR040410">
    <property type="entry name" value="UPF0658_Golgi"/>
</dbReference>
<proteinExistence type="predicted"/>
<feature type="compositionally biased region" description="Acidic residues" evidence="1">
    <location>
        <begin position="116"/>
        <end position="135"/>
    </location>
</feature>
<feature type="transmembrane region" description="Helical" evidence="2">
    <location>
        <begin position="332"/>
        <end position="357"/>
    </location>
</feature>
<feature type="compositionally biased region" description="Basic and acidic residues" evidence="1">
    <location>
        <begin position="136"/>
        <end position="147"/>
    </location>
</feature>
<evidence type="ECO:0000256" key="1">
    <source>
        <dbReference type="SAM" id="MobiDB-lite"/>
    </source>
</evidence>
<dbReference type="PANTHER" id="PTHR34391">
    <property type="entry name" value="UPF0658 GOLGI APPARATUS MEMBRANE PROTEIN C1952.10C-RELATED"/>
    <property type="match status" value="1"/>
</dbReference>
<dbReference type="GO" id="GO:0005794">
    <property type="term" value="C:Golgi apparatus"/>
    <property type="evidence" value="ECO:0007669"/>
    <property type="project" value="TreeGrafter"/>
</dbReference>
<name>A0A286UX86_9AGAM</name>
<feature type="compositionally biased region" description="Polar residues" evidence="1">
    <location>
        <begin position="706"/>
        <end position="715"/>
    </location>
</feature>
<feature type="transmembrane region" description="Helical" evidence="2">
    <location>
        <begin position="369"/>
        <end position="392"/>
    </location>
</feature>
<evidence type="ECO:0000256" key="2">
    <source>
        <dbReference type="SAM" id="Phobius"/>
    </source>
</evidence>
<dbReference type="OrthoDB" id="2448307at2759"/>
<keyword evidence="4" id="KW-1185">Reference proteome</keyword>
<dbReference type="STRING" id="2282107.A0A286UX86"/>
<reference evidence="3 4" key="1">
    <citation type="journal article" date="2017" name="Mol. Ecol.">
        <title>Comparative and population genomic landscape of Phellinus noxius: A hypervariable fungus causing root rot in trees.</title>
        <authorList>
            <person name="Chung C.L."/>
            <person name="Lee T.J."/>
            <person name="Akiba M."/>
            <person name="Lee H.H."/>
            <person name="Kuo T.H."/>
            <person name="Liu D."/>
            <person name="Ke H.M."/>
            <person name="Yokoi T."/>
            <person name="Roa M.B."/>
            <person name="Lu M.J."/>
            <person name="Chang Y.Y."/>
            <person name="Ann P.J."/>
            <person name="Tsai J.N."/>
            <person name="Chen C.Y."/>
            <person name="Tzean S.S."/>
            <person name="Ota Y."/>
            <person name="Hattori T."/>
            <person name="Sahashi N."/>
            <person name="Liou R.F."/>
            <person name="Kikuchi T."/>
            <person name="Tsai I.J."/>
        </authorList>
    </citation>
    <scope>NUCLEOTIDE SEQUENCE [LARGE SCALE GENOMIC DNA]</scope>
    <source>
        <strain evidence="3 4">FFPRI411160</strain>
    </source>
</reference>
<dbReference type="InParanoid" id="A0A286UX86"/>
<keyword evidence="2" id="KW-0812">Transmembrane</keyword>
<protein>
    <submittedName>
        <fullName evidence="3">Uncharacterized protein</fullName>
    </submittedName>
</protein>
<dbReference type="Proteomes" id="UP000217199">
    <property type="component" value="Unassembled WGS sequence"/>
</dbReference>
<sequence>MRAKHILNRLPFASKVKIVYERVTLTRFTTAFVFLALAHCLVQIALQALAYVSNTRGSNEVATIIEDSGMGYQFAFVKSGTLFICSGVPPDGDMFNTTCWAHAGPGAASKDRDFVNEDDDEDGDDDKGDEDEDIDKEDKKDKDDNDKHHHRRDITVSPIRDDAGNVVAVNVTGAETNHDDPNGVVQLSSRCVSALNWPNIVLHDARREDLSFLIYQIWLFGVSVVAVLNESIPHLIAALITNVMSTAWSAFQLSRTGQFQFDYETLIVNDACDGIDLVEGLWIRRMRYFTPILVLNIVAFFCLFFVALKLYTVYAHQTLKRVGTSKIMRNRYICVLLFSVFLQMSAFFTICGSALWIDALTNGVLQGRTAYRIVFTITAVIELPWVVCGWLSIRREHRIWSLVFLVIGLAITVSWTTMFANVLYRWTFENFPFFATLSISAFIILVATMVFGVICRLNFGKGLPQFYKTEDTFDESKFIPVTIPVERSRASRLFSVVFPDRRASQTRRTSAVKLNNERPSSVIDIKGSSRTILSSDSASDLSLEDTPELGKGKNNRESAGSNSNDSFISRARTPFLRISNVSRFGKLSLRFSAFTTTSSAGSDLERGERTPVVPRVPLSSTSGRATTSIPDIEAQRMPKLPSKALRKASIRSVKAPLAPPPDINVIPASANGSFMLNSVKSDPSILASMPYPDRLNVDANVPSRYDVSSTRSMQAPSIARARSGTMPRMGLPGSPRVLRSAEHGERSKIVMGTS</sequence>
<feature type="region of interest" description="Disordered" evidence="1">
    <location>
        <begin position="599"/>
        <end position="626"/>
    </location>
</feature>
<feature type="transmembrane region" description="Helical" evidence="2">
    <location>
        <begin position="431"/>
        <end position="455"/>
    </location>
</feature>
<dbReference type="EMBL" id="NBII01000001">
    <property type="protein sequence ID" value="PAV24196.1"/>
    <property type="molecule type" value="Genomic_DNA"/>
</dbReference>
<accession>A0A286UX86</accession>
<dbReference type="AlphaFoldDB" id="A0A286UX86"/>
<keyword evidence="2" id="KW-0472">Membrane</keyword>
<feature type="region of interest" description="Disordered" evidence="1">
    <location>
        <begin position="107"/>
        <end position="155"/>
    </location>
</feature>
<keyword evidence="2" id="KW-1133">Transmembrane helix</keyword>
<evidence type="ECO:0000313" key="4">
    <source>
        <dbReference type="Proteomes" id="UP000217199"/>
    </source>
</evidence>
<evidence type="ECO:0000313" key="3">
    <source>
        <dbReference type="EMBL" id="PAV24196.1"/>
    </source>
</evidence>
<feature type="transmembrane region" description="Helical" evidence="2">
    <location>
        <begin position="399"/>
        <end position="419"/>
    </location>
</feature>
<feature type="compositionally biased region" description="Polar residues" evidence="1">
    <location>
        <begin position="557"/>
        <end position="566"/>
    </location>
</feature>
<organism evidence="3 4">
    <name type="scientific">Pyrrhoderma noxium</name>
    <dbReference type="NCBI Taxonomy" id="2282107"/>
    <lineage>
        <taxon>Eukaryota</taxon>
        <taxon>Fungi</taxon>
        <taxon>Dikarya</taxon>
        <taxon>Basidiomycota</taxon>
        <taxon>Agaricomycotina</taxon>
        <taxon>Agaricomycetes</taxon>
        <taxon>Hymenochaetales</taxon>
        <taxon>Hymenochaetaceae</taxon>
        <taxon>Pyrrhoderma</taxon>
    </lineage>
</organism>
<feature type="transmembrane region" description="Helical" evidence="2">
    <location>
        <begin position="288"/>
        <end position="311"/>
    </location>
</feature>
<feature type="region of interest" description="Disordered" evidence="1">
    <location>
        <begin position="536"/>
        <end position="566"/>
    </location>
</feature>
<feature type="region of interest" description="Disordered" evidence="1">
    <location>
        <begin position="706"/>
        <end position="754"/>
    </location>
</feature>
<dbReference type="PANTHER" id="PTHR34391:SF2">
    <property type="entry name" value="TRP C-TERMINAL DOMAIN-CONTAINING PROTEIN"/>
    <property type="match status" value="1"/>
</dbReference>
<gene>
    <name evidence="3" type="ORF">PNOK_0126400</name>
</gene>
<comment type="caution">
    <text evidence="3">The sequence shown here is derived from an EMBL/GenBank/DDBJ whole genome shotgun (WGS) entry which is preliminary data.</text>
</comment>
<feature type="compositionally biased region" description="Basic and acidic residues" evidence="1">
    <location>
        <begin position="739"/>
        <end position="748"/>
    </location>
</feature>